<dbReference type="EMBL" id="PREZ01000009">
    <property type="protein sequence ID" value="PPA68734.1"/>
    <property type="molecule type" value="Genomic_DNA"/>
</dbReference>
<evidence type="ECO:0000313" key="3">
    <source>
        <dbReference type="Proteomes" id="UP000239047"/>
    </source>
</evidence>
<keyword evidence="1" id="KW-1133">Transmembrane helix</keyword>
<sequence length="66" mass="7650">MLLINTGLIILIKIVLNQLFIKMCGNNDYWRCGIAMLKLFFIYISLFVFIFIFVIGLLYLIVGIDS</sequence>
<accession>A0A2S5G728</accession>
<keyword evidence="1" id="KW-0812">Transmembrane</keyword>
<organism evidence="2 3">
    <name type="scientific">Jeotgalibacillus proteolyticus</name>
    <dbReference type="NCBI Taxonomy" id="2082395"/>
    <lineage>
        <taxon>Bacteria</taxon>
        <taxon>Bacillati</taxon>
        <taxon>Bacillota</taxon>
        <taxon>Bacilli</taxon>
        <taxon>Bacillales</taxon>
        <taxon>Caryophanaceae</taxon>
        <taxon>Jeotgalibacillus</taxon>
    </lineage>
</organism>
<proteinExistence type="predicted"/>
<gene>
    <name evidence="2" type="ORF">C4B60_19405</name>
</gene>
<reference evidence="2 3" key="1">
    <citation type="submission" date="2018-02" db="EMBL/GenBank/DDBJ databases">
        <title>Jeotgalibacillus proteolyticum sp. nov. a protease producing bacterium isolated from ocean sediments of Laizhou Bay.</title>
        <authorList>
            <person name="Li Y."/>
        </authorList>
    </citation>
    <scope>NUCLEOTIDE SEQUENCE [LARGE SCALE GENOMIC DNA]</scope>
    <source>
        <strain evidence="2 3">22-7</strain>
    </source>
</reference>
<evidence type="ECO:0000313" key="2">
    <source>
        <dbReference type="EMBL" id="PPA68734.1"/>
    </source>
</evidence>
<protein>
    <submittedName>
        <fullName evidence="2">Uncharacterized protein</fullName>
    </submittedName>
</protein>
<dbReference type="AlphaFoldDB" id="A0A2S5G728"/>
<comment type="caution">
    <text evidence="2">The sequence shown here is derived from an EMBL/GenBank/DDBJ whole genome shotgun (WGS) entry which is preliminary data.</text>
</comment>
<name>A0A2S5G728_9BACL</name>
<keyword evidence="1" id="KW-0472">Membrane</keyword>
<dbReference type="Proteomes" id="UP000239047">
    <property type="component" value="Unassembled WGS sequence"/>
</dbReference>
<keyword evidence="3" id="KW-1185">Reference proteome</keyword>
<feature type="transmembrane region" description="Helical" evidence="1">
    <location>
        <begin position="37"/>
        <end position="62"/>
    </location>
</feature>
<evidence type="ECO:0000256" key="1">
    <source>
        <dbReference type="SAM" id="Phobius"/>
    </source>
</evidence>
<feature type="transmembrane region" description="Helical" evidence="1">
    <location>
        <begin position="6"/>
        <end position="25"/>
    </location>
</feature>